<dbReference type="EMBL" id="AUWU02000006">
    <property type="protein sequence ID" value="KAH0571719.1"/>
    <property type="molecule type" value="Genomic_DNA"/>
</dbReference>
<organism evidence="1 2">
    <name type="scientific">Spironucleus salmonicida</name>
    <dbReference type="NCBI Taxonomy" id="348837"/>
    <lineage>
        <taxon>Eukaryota</taxon>
        <taxon>Metamonada</taxon>
        <taxon>Diplomonadida</taxon>
        <taxon>Hexamitidae</taxon>
        <taxon>Hexamitinae</taxon>
        <taxon>Spironucleus</taxon>
    </lineage>
</organism>
<comment type="caution">
    <text evidence="1">The sequence shown here is derived from an EMBL/GenBank/DDBJ whole genome shotgun (WGS) entry which is preliminary data.</text>
</comment>
<evidence type="ECO:0000313" key="2">
    <source>
        <dbReference type="Proteomes" id="UP000018208"/>
    </source>
</evidence>
<name>A0A9P8LPA6_9EUKA</name>
<accession>A0A9P8LPA6</accession>
<protein>
    <submittedName>
        <fullName evidence="1">Uncharacterized protein</fullName>
    </submittedName>
</protein>
<reference evidence="1 2" key="1">
    <citation type="journal article" date="2014" name="PLoS Genet.">
        <title>The Genome of Spironucleus salmonicida Highlights a Fish Pathogen Adapted to Fluctuating Environments.</title>
        <authorList>
            <person name="Xu F."/>
            <person name="Jerlstrom-Hultqvist J."/>
            <person name="Einarsson E."/>
            <person name="Astvaldsson A."/>
            <person name="Svard S.G."/>
            <person name="Andersson J.O."/>
        </authorList>
    </citation>
    <scope>NUCLEOTIDE SEQUENCE [LARGE SCALE GENOMIC DNA]</scope>
    <source>
        <strain evidence="1 2">ATCC 50377</strain>
    </source>
</reference>
<dbReference type="RefSeq" id="XP_067762492.1">
    <property type="nucleotide sequence ID" value="XM_067909736.1"/>
</dbReference>
<proteinExistence type="predicted"/>
<sequence>MGGIFSEVTKDYTDMMQQTSLQSQIQRKVISEHLQYTKVQSLTKEFWKELQASTEYQIQHLDLQGDIDHHGKSVISMSLPSFD</sequence>
<dbReference type="KEGG" id="ssao:94299933"/>
<dbReference type="Proteomes" id="UP000018208">
    <property type="component" value="Unassembled WGS sequence"/>
</dbReference>
<evidence type="ECO:0000313" key="1">
    <source>
        <dbReference type="EMBL" id="KAH0571719.1"/>
    </source>
</evidence>
<dbReference type="AlphaFoldDB" id="A0A9P8LPA6"/>
<gene>
    <name evidence="1" type="ORF">SS50377_25910</name>
</gene>
<dbReference type="GeneID" id="94299933"/>
<keyword evidence="2" id="KW-1185">Reference proteome</keyword>